<proteinExistence type="predicted"/>
<keyword evidence="1" id="KW-0547">Nucleotide-binding</keyword>
<keyword evidence="2" id="KW-0067">ATP-binding</keyword>
<dbReference type="PANTHER" id="PTHR43534:SF1">
    <property type="entry name" value="4FE-4S CLUSTER CONTAINING PARA FAMILY ATPASE PROTEIN"/>
    <property type="match status" value="1"/>
</dbReference>
<dbReference type="AlphaFoldDB" id="X1R162"/>
<organism evidence="3">
    <name type="scientific">marine sediment metagenome</name>
    <dbReference type="NCBI Taxonomy" id="412755"/>
    <lineage>
        <taxon>unclassified sequences</taxon>
        <taxon>metagenomes</taxon>
        <taxon>ecological metagenomes</taxon>
    </lineage>
</organism>
<dbReference type="Gene3D" id="3.40.50.300">
    <property type="entry name" value="P-loop containing nucleotide triphosphate hydrolases"/>
    <property type="match status" value="1"/>
</dbReference>
<evidence type="ECO:0000256" key="2">
    <source>
        <dbReference type="ARBA" id="ARBA00022840"/>
    </source>
</evidence>
<reference evidence="3" key="1">
    <citation type="journal article" date="2014" name="Front. Microbiol.">
        <title>High frequency of phylogenetically diverse reductive dehalogenase-homologous genes in deep subseafloor sedimentary metagenomes.</title>
        <authorList>
            <person name="Kawai M."/>
            <person name="Futagami T."/>
            <person name="Toyoda A."/>
            <person name="Takaki Y."/>
            <person name="Nishi S."/>
            <person name="Hori S."/>
            <person name="Arai W."/>
            <person name="Tsubouchi T."/>
            <person name="Morono Y."/>
            <person name="Uchiyama I."/>
            <person name="Ito T."/>
            <person name="Fujiyama A."/>
            <person name="Inagaki F."/>
            <person name="Takami H."/>
        </authorList>
    </citation>
    <scope>NUCLEOTIDE SEQUENCE</scope>
    <source>
        <strain evidence="3">Expedition CK06-06</strain>
    </source>
</reference>
<dbReference type="EMBL" id="BARV01039941">
    <property type="protein sequence ID" value="GAI49289.1"/>
    <property type="molecule type" value="Genomic_DNA"/>
</dbReference>
<dbReference type="InterPro" id="IPR027417">
    <property type="entry name" value="P-loop_NTPase"/>
</dbReference>
<dbReference type="Pfam" id="PF10609">
    <property type="entry name" value="ParA"/>
    <property type="match status" value="1"/>
</dbReference>
<evidence type="ECO:0000313" key="3">
    <source>
        <dbReference type="EMBL" id="GAI49289.1"/>
    </source>
</evidence>
<protein>
    <recommendedName>
        <fullName evidence="4">CobQ/CobB/MinD/ParA nucleotide binding domain-containing protein</fullName>
    </recommendedName>
</protein>
<dbReference type="InterPro" id="IPR033756">
    <property type="entry name" value="YlxH/NBP35"/>
</dbReference>
<dbReference type="PANTHER" id="PTHR43534">
    <property type="entry name" value="MIND SUPERFAMILY P-LOOP ATPASE CONTAINING AN INSERTED FERREDOXIN DOMAIN"/>
    <property type="match status" value="1"/>
</dbReference>
<evidence type="ECO:0008006" key="4">
    <source>
        <dbReference type="Google" id="ProtNLM"/>
    </source>
</evidence>
<evidence type="ECO:0000256" key="1">
    <source>
        <dbReference type="ARBA" id="ARBA00022741"/>
    </source>
</evidence>
<dbReference type="GO" id="GO:0005524">
    <property type="term" value="F:ATP binding"/>
    <property type="evidence" value="ECO:0007669"/>
    <property type="project" value="UniProtKB-KW"/>
</dbReference>
<comment type="caution">
    <text evidence="3">The sequence shown here is derived from an EMBL/GenBank/DDBJ whole genome shotgun (WGS) entry which is preliminary data.</text>
</comment>
<dbReference type="SUPFAM" id="SSF52540">
    <property type="entry name" value="P-loop containing nucleoside triphosphate hydrolases"/>
    <property type="match status" value="1"/>
</dbReference>
<gene>
    <name evidence="3" type="ORF">S06H3_61049</name>
</gene>
<sequence>TLKIEDTKYGFPSVTGHLRLGEHNSGHLVASVKKSGRKMAEDTGAKALVVDAAPGIGCPVIASISGASYVIAVTEPTPAAKRDLERLVKVIKHFNVPAGVVINKANLSEDFRATLENWVTDELGYQILGKIPIDYEVVKALVNMVPVTDFNPNAEASKILTAIAKRVEDEVLT</sequence>
<feature type="non-terminal residue" evidence="3">
    <location>
        <position position="1"/>
    </location>
</feature>
<accession>X1R162</accession>
<name>X1R162_9ZZZZ</name>